<evidence type="ECO:0000256" key="2">
    <source>
        <dbReference type="ARBA" id="ARBA00023015"/>
    </source>
</evidence>
<evidence type="ECO:0000313" key="8">
    <source>
        <dbReference type="EMBL" id="MFC7218368.1"/>
    </source>
</evidence>
<feature type="domain" description="RNA polymerase sigma factor 70 region 4 type 2" evidence="7">
    <location>
        <begin position="101"/>
        <end position="153"/>
    </location>
</feature>
<dbReference type="InterPro" id="IPR036388">
    <property type="entry name" value="WH-like_DNA-bd_sf"/>
</dbReference>
<dbReference type="NCBIfam" id="TIGR02937">
    <property type="entry name" value="sigma70-ECF"/>
    <property type="match status" value="1"/>
</dbReference>
<feature type="domain" description="RNA polymerase sigma-70 region 2" evidence="6">
    <location>
        <begin position="17"/>
        <end position="78"/>
    </location>
</feature>
<dbReference type="InterPro" id="IPR014325">
    <property type="entry name" value="RNA_pol_sigma-E_actinobac"/>
</dbReference>
<keyword evidence="5" id="KW-0804">Transcription</keyword>
<evidence type="ECO:0000256" key="4">
    <source>
        <dbReference type="ARBA" id="ARBA00023125"/>
    </source>
</evidence>
<sequence length="168" mass="18661">MAGRHEEFEAYATLRGPHLFRTALLLTGGDWHQAEDLVQTALAKVYASWLRVRGADNRDAYVRTVLVRTHISAKRRRQSDELPVSVLPDGAGTTSDPALRVALLQALGRLPPKDRAVLVLRYWEDRSVEQTAAELGLRPGTVRNRASGALRRLRELLAAERDTLTTGS</sequence>
<evidence type="ECO:0000259" key="6">
    <source>
        <dbReference type="Pfam" id="PF04542"/>
    </source>
</evidence>
<accession>A0ABW2GC94</accession>
<dbReference type="InterPro" id="IPR013324">
    <property type="entry name" value="RNA_pol_sigma_r3/r4-like"/>
</dbReference>
<dbReference type="SUPFAM" id="SSF88946">
    <property type="entry name" value="Sigma2 domain of RNA polymerase sigma factors"/>
    <property type="match status" value="1"/>
</dbReference>
<dbReference type="InterPro" id="IPR039425">
    <property type="entry name" value="RNA_pol_sigma-70-like"/>
</dbReference>
<dbReference type="InterPro" id="IPR013249">
    <property type="entry name" value="RNA_pol_sigma70_r4_t2"/>
</dbReference>
<keyword evidence="9" id="KW-1185">Reference proteome</keyword>
<dbReference type="Proteomes" id="UP001596413">
    <property type="component" value="Unassembled WGS sequence"/>
</dbReference>
<keyword evidence="3" id="KW-0731">Sigma factor</keyword>
<proteinExistence type="inferred from homology"/>
<organism evidence="8 9">
    <name type="scientific">Streptomyces polyrhachis</name>
    <dbReference type="NCBI Taxonomy" id="1282885"/>
    <lineage>
        <taxon>Bacteria</taxon>
        <taxon>Bacillati</taxon>
        <taxon>Actinomycetota</taxon>
        <taxon>Actinomycetes</taxon>
        <taxon>Kitasatosporales</taxon>
        <taxon>Streptomycetaceae</taxon>
        <taxon>Streptomyces</taxon>
    </lineage>
</organism>
<comment type="caution">
    <text evidence="8">The sequence shown here is derived from an EMBL/GenBank/DDBJ whole genome shotgun (WGS) entry which is preliminary data.</text>
</comment>
<evidence type="ECO:0000256" key="3">
    <source>
        <dbReference type="ARBA" id="ARBA00023082"/>
    </source>
</evidence>
<dbReference type="Pfam" id="PF08281">
    <property type="entry name" value="Sigma70_r4_2"/>
    <property type="match status" value="1"/>
</dbReference>
<gene>
    <name evidence="8" type="ORF">ACFQLX_09330</name>
</gene>
<evidence type="ECO:0000256" key="5">
    <source>
        <dbReference type="ARBA" id="ARBA00023163"/>
    </source>
</evidence>
<evidence type="ECO:0000256" key="1">
    <source>
        <dbReference type="ARBA" id="ARBA00010641"/>
    </source>
</evidence>
<protein>
    <submittedName>
        <fullName evidence="8">SigE family RNA polymerase sigma factor</fullName>
    </submittedName>
</protein>
<evidence type="ECO:0000313" key="9">
    <source>
        <dbReference type="Proteomes" id="UP001596413"/>
    </source>
</evidence>
<keyword evidence="2" id="KW-0805">Transcription regulation</keyword>
<dbReference type="PANTHER" id="PTHR43133">
    <property type="entry name" value="RNA POLYMERASE ECF-TYPE SIGMA FACTO"/>
    <property type="match status" value="1"/>
</dbReference>
<dbReference type="Pfam" id="PF04542">
    <property type="entry name" value="Sigma70_r2"/>
    <property type="match status" value="1"/>
</dbReference>
<dbReference type="InterPro" id="IPR014284">
    <property type="entry name" value="RNA_pol_sigma-70_dom"/>
</dbReference>
<dbReference type="RefSeq" id="WP_386413715.1">
    <property type="nucleotide sequence ID" value="NZ_JBHSZO010000011.1"/>
</dbReference>
<name>A0ABW2GC94_9ACTN</name>
<reference evidence="9" key="1">
    <citation type="journal article" date="2019" name="Int. J. Syst. Evol. Microbiol.">
        <title>The Global Catalogue of Microorganisms (GCM) 10K type strain sequencing project: providing services to taxonomists for standard genome sequencing and annotation.</title>
        <authorList>
            <consortium name="The Broad Institute Genomics Platform"/>
            <consortium name="The Broad Institute Genome Sequencing Center for Infectious Disease"/>
            <person name="Wu L."/>
            <person name="Ma J."/>
        </authorList>
    </citation>
    <scope>NUCLEOTIDE SEQUENCE [LARGE SCALE GENOMIC DNA]</scope>
    <source>
        <strain evidence="9">CGMCC 1.13681</strain>
    </source>
</reference>
<dbReference type="Gene3D" id="1.10.10.10">
    <property type="entry name" value="Winged helix-like DNA-binding domain superfamily/Winged helix DNA-binding domain"/>
    <property type="match status" value="1"/>
</dbReference>
<dbReference type="InterPro" id="IPR007627">
    <property type="entry name" value="RNA_pol_sigma70_r2"/>
</dbReference>
<dbReference type="NCBIfam" id="TIGR02983">
    <property type="entry name" value="SigE-fam_strep"/>
    <property type="match status" value="1"/>
</dbReference>
<comment type="similarity">
    <text evidence="1">Belongs to the sigma-70 factor family. ECF subfamily.</text>
</comment>
<dbReference type="Gene3D" id="1.10.1740.10">
    <property type="match status" value="1"/>
</dbReference>
<dbReference type="CDD" id="cd06171">
    <property type="entry name" value="Sigma70_r4"/>
    <property type="match status" value="1"/>
</dbReference>
<dbReference type="EMBL" id="JBHSZO010000011">
    <property type="protein sequence ID" value="MFC7218368.1"/>
    <property type="molecule type" value="Genomic_DNA"/>
</dbReference>
<dbReference type="SUPFAM" id="SSF88659">
    <property type="entry name" value="Sigma3 and sigma4 domains of RNA polymerase sigma factors"/>
    <property type="match status" value="1"/>
</dbReference>
<dbReference type="PANTHER" id="PTHR43133:SF50">
    <property type="entry name" value="ECF RNA POLYMERASE SIGMA FACTOR SIGM"/>
    <property type="match status" value="1"/>
</dbReference>
<keyword evidence="4" id="KW-0238">DNA-binding</keyword>
<evidence type="ECO:0000259" key="7">
    <source>
        <dbReference type="Pfam" id="PF08281"/>
    </source>
</evidence>
<dbReference type="InterPro" id="IPR013325">
    <property type="entry name" value="RNA_pol_sigma_r2"/>
</dbReference>